<evidence type="ECO:0000313" key="5">
    <source>
        <dbReference type="Proteomes" id="UP001156215"/>
    </source>
</evidence>
<dbReference type="InterPro" id="IPR029787">
    <property type="entry name" value="Nucleotide_cyclase"/>
</dbReference>
<dbReference type="GO" id="GO:1902201">
    <property type="term" value="P:negative regulation of bacterial-type flagellum-dependent cell motility"/>
    <property type="evidence" value="ECO:0007669"/>
    <property type="project" value="TreeGrafter"/>
</dbReference>
<accession>A0A9E9M174</accession>
<dbReference type="PANTHER" id="PTHR45138">
    <property type="entry name" value="REGULATORY COMPONENTS OF SENSORY TRANSDUCTION SYSTEM"/>
    <property type="match status" value="1"/>
</dbReference>
<feature type="domain" description="GGDEF" evidence="3">
    <location>
        <begin position="1"/>
        <end position="86"/>
    </location>
</feature>
<dbReference type="PROSITE" id="PS50887">
    <property type="entry name" value="GGDEF"/>
    <property type="match status" value="1"/>
</dbReference>
<evidence type="ECO:0000256" key="2">
    <source>
        <dbReference type="ARBA" id="ARBA00034247"/>
    </source>
</evidence>
<name>A0A9E9M174_9BURK</name>
<organism evidence="4 5">
    <name type="scientific">Oxalobacter vibrioformis</name>
    <dbReference type="NCBI Taxonomy" id="933080"/>
    <lineage>
        <taxon>Bacteria</taxon>
        <taxon>Pseudomonadati</taxon>
        <taxon>Pseudomonadota</taxon>
        <taxon>Betaproteobacteria</taxon>
        <taxon>Burkholderiales</taxon>
        <taxon>Oxalobacteraceae</taxon>
        <taxon>Oxalobacter</taxon>
    </lineage>
</organism>
<dbReference type="KEGG" id="ovb:NB640_08610"/>
<reference evidence="4" key="1">
    <citation type="journal article" date="2022" name="Front. Microbiol.">
        <title>New perspectives on an old grouping: The genomic and phenotypic variability of Oxalobacter formigenes and the implications for calcium oxalate stone prevention.</title>
        <authorList>
            <person name="Chmiel J.A."/>
            <person name="Carr C."/>
            <person name="Stuivenberg G.A."/>
            <person name="Venema R."/>
            <person name="Chanyi R.M."/>
            <person name="Al K.F."/>
            <person name="Giguere D."/>
            <person name="Say H."/>
            <person name="Akouris P.P."/>
            <person name="Dominguez Romero S.A."/>
            <person name="Kwong A."/>
            <person name="Tai V."/>
            <person name="Koval S.F."/>
            <person name="Razvi H."/>
            <person name="Bjazevic J."/>
            <person name="Burton J.P."/>
        </authorList>
    </citation>
    <scope>NUCLEOTIDE SEQUENCE</scope>
    <source>
        <strain evidence="4">WoOx3</strain>
    </source>
</reference>
<gene>
    <name evidence="4" type="ORF">NB640_08610</name>
</gene>
<dbReference type="Gene3D" id="3.30.70.270">
    <property type="match status" value="1"/>
</dbReference>
<dbReference type="SUPFAM" id="SSF55073">
    <property type="entry name" value="Nucleotide cyclase"/>
    <property type="match status" value="1"/>
</dbReference>
<dbReference type="InterPro" id="IPR050469">
    <property type="entry name" value="Diguanylate_Cyclase"/>
</dbReference>
<protein>
    <recommendedName>
        <fullName evidence="1">diguanylate cyclase</fullName>
        <ecNumber evidence="1">2.7.7.65</ecNumber>
    </recommendedName>
</protein>
<keyword evidence="5" id="KW-1185">Reference proteome</keyword>
<sequence length="86" mass="9480">MPVTVMMADLDNFKNINDTYGHPFGDIVLEAVAKALSTGLRQSDCLARYGGEEFVAFFPGLSGKIWRRNDASAKKQPRGNPVSSFR</sequence>
<dbReference type="NCBIfam" id="TIGR00254">
    <property type="entry name" value="GGDEF"/>
    <property type="match status" value="1"/>
</dbReference>
<evidence type="ECO:0000256" key="1">
    <source>
        <dbReference type="ARBA" id="ARBA00012528"/>
    </source>
</evidence>
<dbReference type="GO" id="GO:0005886">
    <property type="term" value="C:plasma membrane"/>
    <property type="evidence" value="ECO:0007669"/>
    <property type="project" value="TreeGrafter"/>
</dbReference>
<dbReference type="Pfam" id="PF00990">
    <property type="entry name" value="GGDEF"/>
    <property type="match status" value="1"/>
</dbReference>
<dbReference type="InterPro" id="IPR000160">
    <property type="entry name" value="GGDEF_dom"/>
</dbReference>
<evidence type="ECO:0000259" key="3">
    <source>
        <dbReference type="PROSITE" id="PS50887"/>
    </source>
</evidence>
<proteinExistence type="predicted"/>
<dbReference type="AlphaFoldDB" id="A0A9E9M174"/>
<dbReference type="GO" id="GO:0052621">
    <property type="term" value="F:diguanylate cyclase activity"/>
    <property type="evidence" value="ECO:0007669"/>
    <property type="project" value="UniProtKB-EC"/>
</dbReference>
<dbReference type="PANTHER" id="PTHR45138:SF9">
    <property type="entry name" value="DIGUANYLATE CYCLASE DGCM-RELATED"/>
    <property type="match status" value="1"/>
</dbReference>
<comment type="catalytic activity">
    <reaction evidence="2">
        <text>2 GTP = 3',3'-c-di-GMP + 2 diphosphate</text>
        <dbReference type="Rhea" id="RHEA:24898"/>
        <dbReference type="ChEBI" id="CHEBI:33019"/>
        <dbReference type="ChEBI" id="CHEBI:37565"/>
        <dbReference type="ChEBI" id="CHEBI:58805"/>
        <dbReference type="EC" id="2.7.7.65"/>
    </reaction>
</comment>
<dbReference type="CDD" id="cd01949">
    <property type="entry name" value="GGDEF"/>
    <property type="match status" value="1"/>
</dbReference>
<dbReference type="EC" id="2.7.7.65" evidence="1"/>
<dbReference type="EMBL" id="CP098242">
    <property type="protein sequence ID" value="WAW11335.1"/>
    <property type="molecule type" value="Genomic_DNA"/>
</dbReference>
<evidence type="ECO:0000313" key="4">
    <source>
        <dbReference type="EMBL" id="WAW11335.1"/>
    </source>
</evidence>
<dbReference type="InterPro" id="IPR043128">
    <property type="entry name" value="Rev_trsase/Diguanyl_cyclase"/>
</dbReference>
<dbReference type="GO" id="GO:0043709">
    <property type="term" value="P:cell adhesion involved in single-species biofilm formation"/>
    <property type="evidence" value="ECO:0007669"/>
    <property type="project" value="TreeGrafter"/>
</dbReference>
<dbReference type="Proteomes" id="UP001156215">
    <property type="component" value="Chromosome"/>
</dbReference>